<dbReference type="InterPro" id="IPR036259">
    <property type="entry name" value="MFS_trans_sf"/>
</dbReference>
<reference evidence="6" key="1">
    <citation type="submission" date="2021-10" db="EMBL/GenBank/DDBJ databases">
        <title>De novo Genome Assembly of Clathrus columnatus (Basidiomycota, Fungi) Using Illumina and Nanopore Sequence Data.</title>
        <authorList>
            <person name="Ogiso-Tanaka E."/>
            <person name="Itagaki H."/>
            <person name="Hosoya T."/>
            <person name="Hosaka K."/>
        </authorList>
    </citation>
    <scope>NUCLEOTIDE SEQUENCE</scope>
    <source>
        <strain evidence="6">MO-923</strain>
    </source>
</reference>
<gene>
    <name evidence="6" type="ORF">Clacol_008493</name>
</gene>
<protein>
    <recommendedName>
        <fullName evidence="8">MFS general substrate transporter</fullName>
    </recommendedName>
</protein>
<dbReference type="Pfam" id="PF05978">
    <property type="entry name" value="UNC-93"/>
    <property type="match status" value="1"/>
</dbReference>
<organism evidence="6 7">
    <name type="scientific">Clathrus columnatus</name>
    <dbReference type="NCBI Taxonomy" id="1419009"/>
    <lineage>
        <taxon>Eukaryota</taxon>
        <taxon>Fungi</taxon>
        <taxon>Dikarya</taxon>
        <taxon>Basidiomycota</taxon>
        <taxon>Agaricomycotina</taxon>
        <taxon>Agaricomycetes</taxon>
        <taxon>Phallomycetidae</taxon>
        <taxon>Phallales</taxon>
        <taxon>Clathraceae</taxon>
        <taxon>Clathrus</taxon>
    </lineage>
</organism>
<feature type="transmembrane region" description="Helical" evidence="5">
    <location>
        <begin position="296"/>
        <end position="316"/>
    </location>
</feature>
<dbReference type="AlphaFoldDB" id="A0AAV5AQT3"/>
<feature type="transmembrane region" description="Helical" evidence="5">
    <location>
        <begin position="53"/>
        <end position="70"/>
    </location>
</feature>
<dbReference type="Gene3D" id="1.20.1250.20">
    <property type="entry name" value="MFS general substrate transporter like domains"/>
    <property type="match status" value="1"/>
</dbReference>
<feature type="transmembrane region" description="Helical" evidence="5">
    <location>
        <begin position="141"/>
        <end position="163"/>
    </location>
</feature>
<feature type="transmembrane region" description="Helical" evidence="5">
    <location>
        <begin position="12"/>
        <end position="33"/>
    </location>
</feature>
<evidence type="ECO:0000256" key="2">
    <source>
        <dbReference type="ARBA" id="ARBA00022692"/>
    </source>
</evidence>
<dbReference type="Proteomes" id="UP001050691">
    <property type="component" value="Unassembled WGS sequence"/>
</dbReference>
<evidence type="ECO:0000256" key="5">
    <source>
        <dbReference type="SAM" id="Phobius"/>
    </source>
</evidence>
<feature type="transmembrane region" description="Helical" evidence="5">
    <location>
        <begin position="77"/>
        <end position="96"/>
    </location>
</feature>
<sequence length="481" mass="52681">MFRITLPRWYTTPTTQVVLVGITCFATVGMFSAVSNLGAGGQQDVSLSDTSNGVLYGFFAVTGLISGGICNVLGPPLTLFIGTLGYALYVGALWCHQTTNNGWFLILAGALLGMTAALLWSAQGQIMMSYPLEKDKGKAFAIFWAIFQFGTFIGSLIALIINLREGKLLSVATSTYIAFLIIIFFGIASSFLVLGPNRVIRGDGTIVKLQAKANIKDEVKGTLLLFKDWRMLALLPMSFASNYFYAYQGALNANLFDGTTRALNAVLESLGAVVGALFIGYLILDVDRFKRRSRGYAGLGFVTAITIVIWSVTLAWQVTFTRADFTDNNRISFRDHKVYPVYFGDACYQALVYWIMSALSNDPFTLARFAGFYKAIQSAGSAGSFGMDAVNTPFLNELLGSWIMMLVSFPLAFIVIRSIKDTNYTDEKMVYVDDIKGGVEAVLHGEVLESASKGSLEKGELETLRAVIEVEKFVRNEHILD</sequence>
<feature type="transmembrane region" description="Helical" evidence="5">
    <location>
        <begin position="102"/>
        <end position="120"/>
    </location>
</feature>
<dbReference type="InterPro" id="IPR010291">
    <property type="entry name" value="Ion_channel_UNC-93"/>
</dbReference>
<dbReference type="InterPro" id="IPR051617">
    <property type="entry name" value="UNC-93-like_regulator"/>
</dbReference>
<proteinExistence type="predicted"/>
<evidence type="ECO:0000313" key="7">
    <source>
        <dbReference type="Proteomes" id="UP001050691"/>
    </source>
</evidence>
<accession>A0AAV5AQT3</accession>
<dbReference type="GO" id="GO:0016020">
    <property type="term" value="C:membrane"/>
    <property type="evidence" value="ECO:0007669"/>
    <property type="project" value="UniProtKB-SubCell"/>
</dbReference>
<name>A0AAV5AQT3_9AGAM</name>
<feature type="transmembrane region" description="Helical" evidence="5">
    <location>
        <begin position="266"/>
        <end position="284"/>
    </location>
</feature>
<comment type="caution">
    <text evidence="6">The sequence shown here is derived from an EMBL/GenBank/DDBJ whole genome shotgun (WGS) entry which is preliminary data.</text>
</comment>
<keyword evidence="4 5" id="KW-0472">Membrane</keyword>
<feature type="transmembrane region" description="Helical" evidence="5">
    <location>
        <begin position="399"/>
        <end position="419"/>
    </location>
</feature>
<keyword evidence="2 5" id="KW-0812">Transmembrane</keyword>
<keyword evidence="7" id="KW-1185">Reference proteome</keyword>
<dbReference type="SUPFAM" id="SSF103473">
    <property type="entry name" value="MFS general substrate transporter"/>
    <property type="match status" value="1"/>
</dbReference>
<evidence type="ECO:0000256" key="3">
    <source>
        <dbReference type="ARBA" id="ARBA00022989"/>
    </source>
</evidence>
<evidence type="ECO:0000256" key="1">
    <source>
        <dbReference type="ARBA" id="ARBA00004141"/>
    </source>
</evidence>
<feature type="transmembrane region" description="Helical" evidence="5">
    <location>
        <begin position="175"/>
        <end position="194"/>
    </location>
</feature>
<evidence type="ECO:0008006" key="8">
    <source>
        <dbReference type="Google" id="ProtNLM"/>
    </source>
</evidence>
<comment type="subcellular location">
    <subcellularLocation>
        <location evidence="1">Membrane</location>
        <topology evidence="1">Multi-pass membrane protein</topology>
    </subcellularLocation>
</comment>
<evidence type="ECO:0000256" key="4">
    <source>
        <dbReference type="ARBA" id="ARBA00023136"/>
    </source>
</evidence>
<dbReference type="PANTHER" id="PTHR23294:SF17">
    <property type="entry name" value="DUF895 DOMAIN MEMBRANE PROTEIN"/>
    <property type="match status" value="1"/>
</dbReference>
<dbReference type="PANTHER" id="PTHR23294">
    <property type="entry name" value="ET TRANSLATION PRODUCT-RELATED"/>
    <property type="match status" value="1"/>
</dbReference>
<feature type="transmembrane region" description="Helical" evidence="5">
    <location>
        <begin position="229"/>
        <end position="246"/>
    </location>
</feature>
<evidence type="ECO:0000313" key="6">
    <source>
        <dbReference type="EMBL" id="GJJ14230.1"/>
    </source>
</evidence>
<dbReference type="EMBL" id="BPWL01000009">
    <property type="protein sequence ID" value="GJJ14230.1"/>
    <property type="molecule type" value="Genomic_DNA"/>
</dbReference>
<keyword evidence="3 5" id="KW-1133">Transmembrane helix</keyword>